<reference evidence="2 3" key="1">
    <citation type="journal article" date="2013" name="Curr. Biol.">
        <title>The Genome of the Foraminiferan Reticulomyxa filosa.</title>
        <authorList>
            <person name="Glockner G."/>
            <person name="Hulsmann N."/>
            <person name="Schleicher M."/>
            <person name="Noegel A.A."/>
            <person name="Eichinger L."/>
            <person name="Gallinger C."/>
            <person name="Pawlowski J."/>
            <person name="Sierra R."/>
            <person name="Euteneuer U."/>
            <person name="Pillet L."/>
            <person name="Moustafa A."/>
            <person name="Platzer M."/>
            <person name="Groth M."/>
            <person name="Szafranski K."/>
            <person name="Schliwa M."/>
        </authorList>
    </citation>
    <scope>NUCLEOTIDE SEQUENCE [LARGE SCALE GENOMIC DNA]</scope>
</reference>
<evidence type="ECO:0000313" key="3">
    <source>
        <dbReference type="Proteomes" id="UP000023152"/>
    </source>
</evidence>
<comment type="caution">
    <text evidence="2">The sequence shown here is derived from an EMBL/GenBank/DDBJ whole genome shotgun (WGS) entry which is preliminary data.</text>
</comment>
<feature type="region of interest" description="Disordered" evidence="1">
    <location>
        <begin position="218"/>
        <end position="262"/>
    </location>
</feature>
<keyword evidence="3" id="KW-1185">Reference proteome</keyword>
<dbReference type="Proteomes" id="UP000023152">
    <property type="component" value="Unassembled WGS sequence"/>
</dbReference>
<name>X6MRH3_RETFI</name>
<feature type="compositionally biased region" description="Basic and acidic residues" evidence="1">
    <location>
        <begin position="225"/>
        <end position="238"/>
    </location>
</feature>
<dbReference type="EMBL" id="ASPP01018042">
    <property type="protein sequence ID" value="ETO16618.1"/>
    <property type="molecule type" value="Genomic_DNA"/>
</dbReference>
<sequence length="492" mass="56935">MRALDEAEMVDKGIKYWEEQTVTRVHKAAKKNKKKNKAKQMDIINHMQMTTTKEFQHPSVEWWQLKSAKDFETGVGQKLFRGGTLSRWTDAEVKALQDEMEKTLASVGKSAHVKVATTATAPMVQSGNISSIPEDAVEVVEGTLFIISIHFISPFFPLNKYVQQETQGPLRLESMLDLDAYIAKKAQAEAEEEEAQAKAQAQAQKTNKKEFQDLIAEQQKTQGQTKKENDKDKQKQEEDGQEDEKQDAQSKRNKHQRTRTEALRIKLEDMSKKLEQVHSDLDEEKEEHQRKLDEIQMLETEAARNRRRVGNNEKLKQEMLQLQGALSSAQNELLAAEQQLQEKDQEILNLRRELQITKELNNTLSVTALSGTTLTPDDLLNQRIADANRFAIMVAAMQEQLEFERNQFVFRIHQLELQLEHKDVQINSFDFCCIYFCYICHRDGLKKRKRKIIVIIITFTALYELYNKLVESTQPKKGWFQRFRESVSQSSS</sequence>
<proteinExistence type="predicted"/>
<evidence type="ECO:0000313" key="2">
    <source>
        <dbReference type="EMBL" id="ETO16618.1"/>
    </source>
</evidence>
<protein>
    <submittedName>
        <fullName evidence="2">Uncharacterized protein</fullName>
    </submittedName>
</protein>
<evidence type="ECO:0000256" key="1">
    <source>
        <dbReference type="SAM" id="MobiDB-lite"/>
    </source>
</evidence>
<accession>X6MRH3</accession>
<organism evidence="2 3">
    <name type="scientific">Reticulomyxa filosa</name>
    <dbReference type="NCBI Taxonomy" id="46433"/>
    <lineage>
        <taxon>Eukaryota</taxon>
        <taxon>Sar</taxon>
        <taxon>Rhizaria</taxon>
        <taxon>Retaria</taxon>
        <taxon>Foraminifera</taxon>
        <taxon>Monothalamids</taxon>
        <taxon>Reticulomyxidae</taxon>
        <taxon>Reticulomyxa</taxon>
    </lineage>
</organism>
<gene>
    <name evidence="2" type="ORF">RFI_20724</name>
</gene>
<dbReference type="AlphaFoldDB" id="X6MRH3"/>